<feature type="domain" description="Pyrimidine nucleoside phosphorylase C-terminal" evidence="5">
    <location>
        <begin position="346"/>
        <end position="420"/>
    </location>
</feature>
<dbReference type="GO" id="GO:0005829">
    <property type="term" value="C:cytosol"/>
    <property type="evidence" value="ECO:0007669"/>
    <property type="project" value="TreeGrafter"/>
</dbReference>
<evidence type="ECO:0000313" key="7">
    <source>
        <dbReference type="Proteomes" id="UP000671879"/>
    </source>
</evidence>
<dbReference type="Gene3D" id="3.90.1170.30">
    <property type="entry name" value="Pyrimidine nucleoside phosphorylase-like, C-terminal domain"/>
    <property type="match status" value="1"/>
</dbReference>
<accession>A0A9Q7A4F7</accession>
<evidence type="ECO:0000256" key="4">
    <source>
        <dbReference type="ARBA" id="ARBA00022679"/>
    </source>
</evidence>
<keyword evidence="3 6" id="KW-0328">Glycosyltransferase</keyword>
<dbReference type="SMART" id="SM00941">
    <property type="entry name" value="PYNP_C"/>
    <property type="match status" value="1"/>
</dbReference>
<keyword evidence="7" id="KW-1185">Reference proteome</keyword>
<dbReference type="GO" id="GO:0006206">
    <property type="term" value="P:pyrimidine nucleobase metabolic process"/>
    <property type="evidence" value="ECO:0007669"/>
    <property type="project" value="InterPro"/>
</dbReference>
<dbReference type="GO" id="GO:0009032">
    <property type="term" value="F:thymidine phosphorylase activity"/>
    <property type="evidence" value="ECO:0007669"/>
    <property type="project" value="UniProtKB-EC"/>
</dbReference>
<dbReference type="NCBIfam" id="NF004490">
    <property type="entry name" value="PRK05820.1"/>
    <property type="match status" value="1"/>
</dbReference>
<dbReference type="InterPro" id="IPR018090">
    <property type="entry name" value="Pyrmidine_PPas_bac/euk"/>
</dbReference>
<dbReference type="PIRSF" id="PIRSF000478">
    <property type="entry name" value="TP_PyNP"/>
    <property type="match status" value="1"/>
</dbReference>
<dbReference type="PANTHER" id="PTHR10515:SF0">
    <property type="entry name" value="THYMIDINE PHOSPHORYLASE"/>
    <property type="match status" value="1"/>
</dbReference>
<evidence type="ECO:0000256" key="2">
    <source>
        <dbReference type="ARBA" id="ARBA00011738"/>
    </source>
</evidence>
<dbReference type="Proteomes" id="UP000671879">
    <property type="component" value="Chromosome"/>
</dbReference>
<dbReference type="InterPro" id="IPR013102">
    <property type="entry name" value="PYNP_C"/>
</dbReference>
<dbReference type="Pfam" id="PF07831">
    <property type="entry name" value="PYNP_C"/>
    <property type="match status" value="1"/>
</dbReference>
<evidence type="ECO:0000259" key="5">
    <source>
        <dbReference type="SMART" id="SM00941"/>
    </source>
</evidence>
<comment type="subunit">
    <text evidence="2">Homodimer.</text>
</comment>
<evidence type="ECO:0000313" key="6">
    <source>
        <dbReference type="EMBL" id="QTX31230.1"/>
    </source>
</evidence>
<sequence>MFNPLAFIEEKREGGRHEEAALRAFVSAVLDGSVADYQAVAWLMATFFRGLDDEELRAFTLALADSGQRVILPAGLNAVDKHSTGGVGDKTTLVLVPLVAACGLPVAKLSGPGLGFTGGTVDKLEAIPGFQSHLPLDRFISQVESIGCAVSGHSLDLAPAEGRFYALRDVTATVPSLPLIASSIVSKKLAGGATSFVFDVKCGDGAFMTDIDGARRLARTLVDLSSSLGRRSLAFVTDMDQPLGRWAGNASEVAEAIDVLQGKGPADTRELCLLLGGAMVLLGGRAATLEEGIDTCREALDGGKALEKMARLLEAQGASPQILEEPEKSLPRASKVLELRACRDGYVQRMAARSVGEAVKIMGGGRMRKEDVIDPSVSVECCRKRGEAVRAGELVLRLHHNGGSRLDEARLLLEKAFVIGDEPHFSPLLLERVDV</sequence>
<dbReference type="InterPro" id="IPR036320">
    <property type="entry name" value="Glycosyl_Trfase_fam3_N_dom_sf"/>
</dbReference>
<dbReference type="InterPro" id="IPR017459">
    <property type="entry name" value="Glycosyl_Trfase_fam3_N_dom"/>
</dbReference>
<comment type="similarity">
    <text evidence="1">Belongs to the thymidine/pyrimidine-nucleoside phosphorylase family.</text>
</comment>
<dbReference type="AlphaFoldDB" id="A0A9Q7A4F7"/>
<dbReference type="GO" id="GO:0004645">
    <property type="term" value="F:1,4-alpha-oligoglucan phosphorylase activity"/>
    <property type="evidence" value="ECO:0007669"/>
    <property type="project" value="InterPro"/>
</dbReference>
<dbReference type="Pfam" id="PF00591">
    <property type="entry name" value="Glycos_transf_3"/>
    <property type="match status" value="1"/>
</dbReference>
<dbReference type="SUPFAM" id="SSF52418">
    <property type="entry name" value="Nucleoside phosphorylase/phosphoribosyltransferase catalytic domain"/>
    <property type="match status" value="1"/>
</dbReference>
<reference evidence="7" key="1">
    <citation type="submission" date="2021-04" db="EMBL/GenBank/DDBJ databases">
        <title>A novel Synergistetes isolate from a pyrite-forming mixed culture.</title>
        <authorList>
            <person name="Bunk B."/>
            <person name="Sproer C."/>
            <person name="Spring S."/>
            <person name="Pester M."/>
        </authorList>
    </citation>
    <scope>NUCLEOTIDE SEQUENCE [LARGE SCALE GENOMIC DNA]</scope>
    <source>
        <strain evidence="7">J.5.4.2-T.3.5.2</strain>
    </source>
</reference>
<dbReference type="InterPro" id="IPR036566">
    <property type="entry name" value="PYNP-like_C_sf"/>
</dbReference>
<dbReference type="Gene3D" id="1.20.970.10">
    <property type="entry name" value="Transferase, Pyrimidine Nucleoside Phosphorylase, Chain C"/>
    <property type="match status" value="1"/>
</dbReference>
<dbReference type="InterPro" id="IPR000053">
    <property type="entry name" value="Thymidine/pyrmidine_PPase"/>
</dbReference>
<protein>
    <submittedName>
        <fullName evidence="6">Thymidine phosphorylase</fullName>
        <ecNumber evidence="6">2.4.2.4</ecNumber>
    </submittedName>
</protein>
<proteinExistence type="inferred from homology"/>
<dbReference type="SUPFAM" id="SSF54680">
    <property type="entry name" value="Pyrimidine nucleoside phosphorylase C-terminal domain"/>
    <property type="match status" value="1"/>
</dbReference>
<dbReference type="EC" id="2.4.2.4" evidence="6"/>
<dbReference type="Pfam" id="PF02885">
    <property type="entry name" value="Glycos_trans_3N"/>
    <property type="match status" value="1"/>
</dbReference>
<organism evidence="6 7">
    <name type="scientific">Aminithiophilus ramosus</name>
    <dbReference type="NCBI Taxonomy" id="3029084"/>
    <lineage>
        <taxon>Bacteria</taxon>
        <taxon>Thermotogati</taxon>
        <taxon>Synergistota</taxon>
        <taxon>Synergistia</taxon>
        <taxon>Synergistales</taxon>
        <taxon>Aminithiophilaceae</taxon>
        <taxon>Aminithiophilus</taxon>
    </lineage>
</organism>
<dbReference type="RefSeq" id="WP_274372375.1">
    <property type="nucleotide sequence ID" value="NZ_CP072943.1"/>
</dbReference>
<dbReference type="Gene3D" id="3.40.1030.10">
    <property type="entry name" value="Nucleoside phosphorylase/phosphoribosyltransferase catalytic domain"/>
    <property type="match status" value="1"/>
</dbReference>
<dbReference type="GO" id="GO:0006213">
    <property type="term" value="P:pyrimidine nucleoside metabolic process"/>
    <property type="evidence" value="ECO:0007669"/>
    <property type="project" value="InterPro"/>
</dbReference>
<dbReference type="PANTHER" id="PTHR10515">
    <property type="entry name" value="THYMIDINE PHOSPHORYLASE"/>
    <property type="match status" value="1"/>
</dbReference>
<dbReference type="SUPFAM" id="SSF47648">
    <property type="entry name" value="Nucleoside phosphorylase/phosphoribosyltransferase N-terminal domain"/>
    <property type="match status" value="1"/>
</dbReference>
<dbReference type="InterPro" id="IPR000312">
    <property type="entry name" value="Glycosyl_Trfase_fam3"/>
</dbReference>
<dbReference type="InterPro" id="IPR035902">
    <property type="entry name" value="Nuc_phospho_transferase"/>
</dbReference>
<dbReference type="KEGG" id="aram:KAR29_07405"/>
<dbReference type="FunFam" id="3.40.1030.10:FF:000003">
    <property type="entry name" value="Pyrimidine-nucleoside phosphorylase"/>
    <property type="match status" value="1"/>
</dbReference>
<name>A0A9Q7A4F7_9BACT</name>
<keyword evidence="4 6" id="KW-0808">Transferase</keyword>
<dbReference type="NCBIfam" id="TIGR02644">
    <property type="entry name" value="Y_phosphoryl"/>
    <property type="match status" value="1"/>
</dbReference>
<dbReference type="EMBL" id="CP072943">
    <property type="protein sequence ID" value="QTX31230.1"/>
    <property type="molecule type" value="Genomic_DNA"/>
</dbReference>
<evidence type="ECO:0000256" key="3">
    <source>
        <dbReference type="ARBA" id="ARBA00022676"/>
    </source>
</evidence>
<gene>
    <name evidence="6" type="ORF">KAR29_07405</name>
</gene>
<evidence type="ECO:0000256" key="1">
    <source>
        <dbReference type="ARBA" id="ARBA00006915"/>
    </source>
</evidence>